<dbReference type="InterPro" id="IPR010095">
    <property type="entry name" value="Cas12f1-like_TNB"/>
</dbReference>
<keyword evidence="1" id="KW-0238">DNA-binding</keyword>
<dbReference type="Pfam" id="PF07282">
    <property type="entry name" value="Cas12f1-like_TNB"/>
    <property type="match status" value="1"/>
</dbReference>
<comment type="caution">
    <text evidence="3">The sequence shown here is derived from an EMBL/GenBank/DDBJ whole genome shotgun (WGS) entry which is preliminary data.</text>
</comment>
<accession>A0ABS8I149</accession>
<evidence type="ECO:0000313" key="4">
    <source>
        <dbReference type="Proteomes" id="UP001165492"/>
    </source>
</evidence>
<keyword evidence="4" id="KW-1185">Reference proteome</keyword>
<protein>
    <submittedName>
        <fullName evidence="3">Transposase</fullName>
    </submittedName>
</protein>
<dbReference type="RefSeq" id="WP_229537598.1">
    <property type="nucleotide sequence ID" value="NZ_JAJHJB010000139.1"/>
</dbReference>
<sequence length="110" mass="12573">HAIVVEDIDLRNLAQCLKLGKKLHDNGFGMFRLMLQYKAKKKGKHYIVADRYFPSSKVCSNCGFKKEQLKLSERVYICEQCDSGLDRDHNAALNLKYYGVRVLIEAGYAA</sequence>
<evidence type="ECO:0000256" key="1">
    <source>
        <dbReference type="ARBA" id="ARBA00023125"/>
    </source>
</evidence>
<evidence type="ECO:0000313" key="3">
    <source>
        <dbReference type="EMBL" id="MCC5468746.1"/>
    </source>
</evidence>
<feature type="domain" description="Cas12f1-like TNB" evidence="2">
    <location>
        <begin position="28"/>
        <end position="95"/>
    </location>
</feature>
<proteinExistence type="predicted"/>
<feature type="non-terminal residue" evidence="3">
    <location>
        <position position="1"/>
    </location>
</feature>
<reference evidence="3" key="1">
    <citation type="submission" date="2021-11" db="EMBL/GenBank/DDBJ databases">
        <title>Description of a new species Pelosinus isolated from the bottom sediments of Lake Baikal.</title>
        <authorList>
            <person name="Zakharyuk A."/>
        </authorList>
    </citation>
    <scope>NUCLEOTIDE SEQUENCE</scope>
    <source>
        <strain evidence="3">Bkl1</strain>
    </source>
</reference>
<dbReference type="Proteomes" id="UP001165492">
    <property type="component" value="Unassembled WGS sequence"/>
</dbReference>
<evidence type="ECO:0000259" key="2">
    <source>
        <dbReference type="Pfam" id="PF07282"/>
    </source>
</evidence>
<gene>
    <name evidence="3" type="ORF">LMF89_25805</name>
</gene>
<organism evidence="3 4">
    <name type="scientific">Pelosinus baikalensis</name>
    <dbReference type="NCBI Taxonomy" id="2892015"/>
    <lineage>
        <taxon>Bacteria</taxon>
        <taxon>Bacillati</taxon>
        <taxon>Bacillota</taxon>
        <taxon>Negativicutes</taxon>
        <taxon>Selenomonadales</taxon>
        <taxon>Sporomusaceae</taxon>
        <taxon>Pelosinus</taxon>
    </lineage>
</organism>
<dbReference type="EMBL" id="JAJHJB010000139">
    <property type="protein sequence ID" value="MCC5468746.1"/>
    <property type="molecule type" value="Genomic_DNA"/>
</dbReference>
<name>A0ABS8I149_9FIRM</name>